<reference evidence="2 3" key="3">
    <citation type="submission" date="2017-03" db="EMBL/GenBank/DDBJ databases">
        <authorList>
            <person name="Regsiter A."/>
            <person name="William W."/>
        </authorList>
    </citation>
    <scope>NUCLEOTIDE SEQUENCE [LARGE SCALE GENOMIC DNA]</scope>
    <source>
        <strain evidence="2">PRJEB5721</strain>
    </source>
</reference>
<name>A0A060URX0_9PROT</name>
<sequence length="61" mass="6586">MISSMRWRPACADWLTWVRGQSSLGLAPCGARVAEMIPEPTLSIQGVLSHHRGVQLPCGVA</sequence>
<dbReference type="EMBL" id="CCCS020000049">
    <property type="protein sequence ID" value="CDQ11372.1"/>
    <property type="molecule type" value="Genomic_DNA"/>
</dbReference>
<dbReference type="Proteomes" id="UP000193925">
    <property type="component" value="Chromosome AFERRI"/>
</dbReference>
<evidence type="ECO:0000313" key="3">
    <source>
        <dbReference type="Proteomes" id="UP000193925"/>
    </source>
</evidence>
<gene>
    <name evidence="2" type="ORF">AFERRI_50933</name>
    <name evidence="1" type="ORF">AFERRI_530267</name>
</gene>
<reference evidence="1" key="2">
    <citation type="submission" date="2014-07" db="EMBL/GenBank/DDBJ databases">
        <title>Initial genome analysis of the psychrotolerant acidophile Acidithiobacillus ferrivorans CF27: insights into iron and sulfur oxidation pathways and into biofilm formation.</title>
        <authorList>
            <person name="Talla E."/>
            <person name="Hedrich S."/>
            <person name="Mangenot S."/>
            <person name="Ji B."/>
            <person name="Johnson D.B."/>
            <person name="Barbe V."/>
            <person name="Bonnefoy V."/>
        </authorList>
    </citation>
    <scope>NUCLEOTIDE SEQUENCE [LARGE SCALE GENOMIC DNA]</scope>
    <source>
        <strain evidence="1">CF27</strain>
    </source>
</reference>
<dbReference type="AlphaFoldDB" id="A0A060URX0"/>
<dbReference type="EMBL" id="LT841305">
    <property type="protein sequence ID" value="SMH67731.1"/>
    <property type="molecule type" value="Genomic_DNA"/>
</dbReference>
<organism evidence="1">
    <name type="scientific">Acidithiobacillus ferrivorans</name>
    <dbReference type="NCBI Taxonomy" id="160808"/>
    <lineage>
        <taxon>Bacteria</taxon>
        <taxon>Pseudomonadati</taxon>
        <taxon>Pseudomonadota</taxon>
        <taxon>Acidithiobacillia</taxon>
        <taxon>Acidithiobacillales</taxon>
        <taxon>Acidithiobacillaceae</taxon>
        <taxon>Acidithiobacillus</taxon>
    </lineage>
</organism>
<reference evidence="1" key="1">
    <citation type="submission" date="2014-03" db="EMBL/GenBank/DDBJ databases">
        <authorList>
            <person name="Genoscope - CEA"/>
        </authorList>
    </citation>
    <scope>NUCLEOTIDE SEQUENCE [LARGE SCALE GENOMIC DNA]</scope>
    <source>
        <strain evidence="1">CF27</strain>
    </source>
</reference>
<keyword evidence="3" id="KW-1185">Reference proteome</keyword>
<proteinExistence type="predicted"/>
<protein>
    <submittedName>
        <fullName evidence="1">Uncharacterized protein</fullName>
    </submittedName>
</protein>
<accession>A0A060URX0</accession>
<evidence type="ECO:0000313" key="2">
    <source>
        <dbReference type="EMBL" id="SMH67731.1"/>
    </source>
</evidence>
<evidence type="ECO:0000313" key="1">
    <source>
        <dbReference type="EMBL" id="CDQ11372.1"/>
    </source>
</evidence>